<dbReference type="EMBL" id="JAODBU010000008">
    <property type="protein sequence ID" value="MCT7399338.1"/>
    <property type="molecule type" value="Genomic_DNA"/>
</dbReference>
<evidence type="ECO:0000256" key="1">
    <source>
        <dbReference type="ARBA" id="ARBA00022490"/>
    </source>
</evidence>
<gene>
    <name evidence="4" type="ORF">N5B56_09625</name>
</gene>
<dbReference type="HAMAP" id="MF_01103">
    <property type="entry name" value="UPF0291"/>
    <property type="match status" value="1"/>
</dbReference>
<proteinExistence type="inferred from homology"/>
<reference evidence="4" key="1">
    <citation type="submission" date="2022-09" db="EMBL/GenBank/DDBJ databases">
        <title>Eubacterium sp. LFL-14 isolated from human feces.</title>
        <authorList>
            <person name="Liu F."/>
        </authorList>
    </citation>
    <scope>NUCLEOTIDE SEQUENCE</scope>
    <source>
        <strain evidence="4">LFL-14</strain>
    </source>
</reference>
<protein>
    <recommendedName>
        <fullName evidence="2">UPF0291 protein N5B56_09625</fullName>
    </recommendedName>
</protein>
<dbReference type="PANTHER" id="PTHR37300:SF1">
    <property type="entry name" value="UPF0291 PROTEIN YNZC"/>
    <property type="match status" value="1"/>
</dbReference>
<comment type="caution">
    <text evidence="4">The sequence shown here is derived from an EMBL/GenBank/DDBJ whole genome shotgun (WGS) entry which is preliminary data.</text>
</comment>
<feature type="region of interest" description="Disordered" evidence="3">
    <location>
        <begin position="1"/>
        <end position="30"/>
    </location>
</feature>
<organism evidence="4 5">
    <name type="scientific">Eubacterium album</name>
    <dbReference type="NCBI Taxonomy" id="2978477"/>
    <lineage>
        <taxon>Bacteria</taxon>
        <taxon>Bacillati</taxon>
        <taxon>Bacillota</taxon>
        <taxon>Clostridia</taxon>
        <taxon>Eubacteriales</taxon>
        <taxon>Eubacteriaceae</taxon>
        <taxon>Eubacterium</taxon>
    </lineage>
</organism>
<evidence type="ECO:0000313" key="4">
    <source>
        <dbReference type="EMBL" id="MCT7399338.1"/>
    </source>
</evidence>
<comment type="similarity">
    <text evidence="2">Belongs to the UPF0291 family.</text>
</comment>
<evidence type="ECO:0000256" key="3">
    <source>
        <dbReference type="SAM" id="MobiDB-lite"/>
    </source>
</evidence>
<keyword evidence="5" id="KW-1185">Reference proteome</keyword>
<dbReference type="RefSeq" id="WP_022089618.1">
    <property type="nucleotide sequence ID" value="NZ_JAODBU010000008.1"/>
</dbReference>
<accession>A0ABT2M4Z7</accession>
<dbReference type="Proteomes" id="UP001431199">
    <property type="component" value="Unassembled WGS sequence"/>
</dbReference>
<keyword evidence="1 2" id="KW-0963">Cytoplasm</keyword>
<evidence type="ECO:0000313" key="5">
    <source>
        <dbReference type="Proteomes" id="UP001431199"/>
    </source>
</evidence>
<comment type="subcellular location">
    <subcellularLocation>
        <location evidence="2">Cytoplasm</location>
    </subcellularLocation>
</comment>
<dbReference type="Pfam" id="PF05979">
    <property type="entry name" value="DUF896"/>
    <property type="match status" value="1"/>
</dbReference>
<evidence type="ECO:0000256" key="2">
    <source>
        <dbReference type="HAMAP-Rule" id="MF_01103"/>
    </source>
</evidence>
<dbReference type="InterPro" id="IPR009242">
    <property type="entry name" value="DUF896"/>
</dbReference>
<name>A0ABT2M4Z7_9FIRM</name>
<sequence>MDQKKIKRINELARKSKAEGLTDSEKKEQEQLRTEYRMAVIGNLKGELKNVKIKNPDGTIVDLKPKGH</sequence>
<dbReference type="SUPFAM" id="SSF158221">
    <property type="entry name" value="YnzC-like"/>
    <property type="match status" value="1"/>
</dbReference>
<dbReference type="Gene3D" id="1.10.287.540">
    <property type="entry name" value="Helix hairpin bin"/>
    <property type="match status" value="1"/>
</dbReference>
<dbReference type="PANTHER" id="PTHR37300">
    <property type="entry name" value="UPF0291 PROTEIN CBO2609/CLC_2481"/>
    <property type="match status" value="1"/>
</dbReference>